<evidence type="ECO:0000256" key="1">
    <source>
        <dbReference type="SAM" id="MobiDB-lite"/>
    </source>
</evidence>
<protein>
    <submittedName>
        <fullName evidence="2">Uncharacterized protein</fullName>
    </submittedName>
</protein>
<feature type="region of interest" description="Disordered" evidence="1">
    <location>
        <begin position="322"/>
        <end position="408"/>
    </location>
</feature>
<organism evidence="2 3">
    <name type="scientific">Silvimonas amylolytica</name>
    <dbReference type="NCBI Taxonomy" id="449663"/>
    <lineage>
        <taxon>Bacteria</taxon>
        <taxon>Pseudomonadati</taxon>
        <taxon>Pseudomonadota</taxon>
        <taxon>Betaproteobacteria</taxon>
        <taxon>Neisseriales</taxon>
        <taxon>Chitinibacteraceae</taxon>
        <taxon>Silvimonas</taxon>
    </lineage>
</organism>
<feature type="compositionally biased region" description="Polar residues" evidence="1">
    <location>
        <begin position="178"/>
        <end position="190"/>
    </location>
</feature>
<dbReference type="RefSeq" id="WP_188698341.1">
    <property type="nucleotide sequence ID" value="NZ_BMLY01000010.1"/>
</dbReference>
<feature type="compositionally biased region" description="Polar residues" evidence="1">
    <location>
        <begin position="372"/>
        <end position="390"/>
    </location>
</feature>
<sequence length="408" mass="40093">MHVDQARQSLASSLAMLYQEQFSGTWQPDSTSNSGTPSAGSSDSSGDSTAAPSPSTDVQLSQAGQQAASASQTGSQNGLASQISPEVDIFRSMMEQMLGTSITGMQFTGQLAEGTQIGISGGASGHHGHGSNSSSGSNGNLYAAFGMALNLSGTITTADGRTLGFTASMTLLEAESWSGGTNAHASNPDSGHQLPSLPAPTPAPSTSGSGTPTSSSSGNSGVPSVNVPIPSASPAPAPTPTTSSPTPAPTSTAPTPTPAPTSSTPAPAPTSGSSTGNGQNDWLGSLLQFESSAVSFLVNLNDTLFKQMSDWLSALNGATVTTSNAGSGDTSGHTGTTGNNADTGVGSTSTATDASGTTSVTITDENGLHQLGTGTSLTNYTPTPASSSKVGDTYSGSSPTPSSVSVSA</sequence>
<accession>A0ABQ2PRR4</accession>
<proteinExistence type="predicted"/>
<feature type="compositionally biased region" description="Low complexity" evidence="1">
    <location>
        <begin position="204"/>
        <end position="230"/>
    </location>
</feature>
<evidence type="ECO:0000313" key="3">
    <source>
        <dbReference type="Proteomes" id="UP000621859"/>
    </source>
</evidence>
<dbReference type="PRINTS" id="PR01217">
    <property type="entry name" value="PRICHEXTENSN"/>
</dbReference>
<name>A0ABQ2PRR4_9NEIS</name>
<gene>
    <name evidence="2" type="ORF">GCM10010971_39840</name>
</gene>
<feature type="compositionally biased region" description="Low complexity" evidence="1">
    <location>
        <begin position="326"/>
        <end position="361"/>
    </location>
</feature>
<dbReference type="EMBL" id="BMLY01000010">
    <property type="protein sequence ID" value="GGP28165.1"/>
    <property type="molecule type" value="Genomic_DNA"/>
</dbReference>
<reference evidence="3" key="1">
    <citation type="journal article" date="2019" name="Int. J. Syst. Evol. Microbiol.">
        <title>The Global Catalogue of Microorganisms (GCM) 10K type strain sequencing project: providing services to taxonomists for standard genome sequencing and annotation.</title>
        <authorList>
            <consortium name="The Broad Institute Genomics Platform"/>
            <consortium name="The Broad Institute Genome Sequencing Center for Infectious Disease"/>
            <person name="Wu L."/>
            <person name="Ma J."/>
        </authorList>
    </citation>
    <scope>NUCLEOTIDE SEQUENCE [LARGE SCALE GENOMIC DNA]</scope>
    <source>
        <strain evidence="3">CGMCC 1.8860</strain>
    </source>
</reference>
<feature type="compositionally biased region" description="Low complexity" evidence="1">
    <location>
        <begin position="30"/>
        <end position="76"/>
    </location>
</feature>
<dbReference type="Proteomes" id="UP000621859">
    <property type="component" value="Unassembled WGS sequence"/>
</dbReference>
<comment type="caution">
    <text evidence="2">The sequence shown here is derived from an EMBL/GenBank/DDBJ whole genome shotgun (WGS) entry which is preliminary data.</text>
</comment>
<keyword evidence="3" id="KW-1185">Reference proteome</keyword>
<feature type="region of interest" description="Disordered" evidence="1">
    <location>
        <begin position="178"/>
        <end position="279"/>
    </location>
</feature>
<feature type="compositionally biased region" description="Low complexity" evidence="1">
    <location>
        <begin position="240"/>
        <end position="274"/>
    </location>
</feature>
<feature type="region of interest" description="Disordered" evidence="1">
    <location>
        <begin position="24"/>
        <end position="80"/>
    </location>
</feature>
<feature type="compositionally biased region" description="Low complexity" evidence="1">
    <location>
        <begin position="395"/>
        <end position="408"/>
    </location>
</feature>
<evidence type="ECO:0000313" key="2">
    <source>
        <dbReference type="EMBL" id="GGP28165.1"/>
    </source>
</evidence>